<keyword evidence="2" id="KW-0547">Nucleotide-binding</keyword>
<dbReference type="SUPFAM" id="SSF52540">
    <property type="entry name" value="P-loop containing nucleoside triphosphate hydrolases"/>
    <property type="match status" value="1"/>
</dbReference>
<dbReference type="InterPro" id="IPR041679">
    <property type="entry name" value="DNA2/NAM7-like_C"/>
</dbReference>
<dbReference type="EMBL" id="ADNC01000002">
    <property type="protein sequence ID" value="EFF41796.1"/>
    <property type="molecule type" value="Genomic_DNA"/>
</dbReference>
<keyword evidence="9" id="KW-1185">Reference proteome</keyword>
<dbReference type="Pfam" id="PF13086">
    <property type="entry name" value="AAA_11"/>
    <property type="match status" value="1"/>
</dbReference>
<dbReference type="InterPro" id="IPR027417">
    <property type="entry name" value="P-loop_NTPase"/>
</dbReference>
<dbReference type="Proteomes" id="UP000004757">
    <property type="component" value="Unassembled WGS sequence"/>
</dbReference>
<evidence type="ECO:0000256" key="2">
    <source>
        <dbReference type="ARBA" id="ARBA00022741"/>
    </source>
</evidence>
<dbReference type="PANTHER" id="PTHR43788">
    <property type="entry name" value="DNA2/NAM7 HELICASE FAMILY MEMBER"/>
    <property type="match status" value="1"/>
</dbReference>
<dbReference type="STRING" id="747682.MALL_0169"/>
<dbReference type="PANTHER" id="PTHR43788:SF8">
    <property type="entry name" value="DNA-BINDING PROTEIN SMUBP-2"/>
    <property type="match status" value="1"/>
</dbReference>
<protein>
    <recommendedName>
        <fullName evidence="10">DNA2/NAM7 helicase-like C-terminal domain-containing protein</fullName>
    </recommendedName>
</protein>
<comment type="caution">
    <text evidence="8">The sequence shown here is derived from an EMBL/GenBank/DDBJ whole genome shotgun (WGS) entry which is preliminary data.</text>
</comment>
<dbReference type="AlphaFoldDB" id="D4XV11"/>
<feature type="domain" description="DNA2/NAM7 helicase-like C-terminal" evidence="7">
    <location>
        <begin position="773"/>
        <end position="872"/>
    </location>
</feature>
<evidence type="ECO:0000256" key="4">
    <source>
        <dbReference type="ARBA" id="ARBA00022806"/>
    </source>
</evidence>
<evidence type="ECO:0000256" key="1">
    <source>
        <dbReference type="ARBA" id="ARBA00007913"/>
    </source>
</evidence>
<sequence>MNSKDQRYKSILDNLLEVTSNDPSVFTSVNNKNYFDVFKLFNPKHFETIYKTKRFEIPIIETSLLNLVSDVEKAETKEEILNLLNHNEVEIENAAKILNGEFQEAKLKIREAINASFQKSTIKWKLLLNKANEINDEINIWPLHISFMYISLVLDDSKVIYAPLFFKQVFISFKNGIPHLISDGEVYTNEKLLFILNNQGFNFSIDFDLSHYSIEELAKKVSEAWSTYYPDIDAQINNNFDKKTPESILNQSIQFHPGIVLGNFLPAGGYSRNRMKDIIENDEIDDIINVEFNKNTYKNKVKDSVFSDKLALFKITPTNFSQDKAIISSLSQNTIIWGPPGTGKSQTIVNLLANILVYGKTAIVASQKKAALEVIRNRLGSLSSFGLFILTSKDMKKKSFYKPIREYLDFLENFEKEVNVSYLQVISQKEKEWVNKLQEINSNSKFNDILHAYFYLYNNLDHLNQDDLDFVLSLPKNLIYPSSLIQERMDKVLLKINKILPIPFSKTYQNVKLLGVEINKNLSTFKGDISALVLAFRNISQSDLEWLREILDLCPEYDLAQTSNEEMIKNITAHRIINRIKTFDKTMIREYKEFAASARISNLEPYKFVKRFSELIKILFPIIIATPDTDLSKWNKNEFDFGIMDESSQLFIEKGLPILYLAKTKILAGDDKQMKPSNWFGTRTTDDSIFGNVESLLDYATSLGVYSILLDKNYRSNYASLMTFSSKNFYNSSLDVIDVAGNFESQAIEVIQVDGLWADNKNEIEGLKAIEITNEAIDKYNKVILLAFNAKQREYLTDLIYNQYPKLEAAINDRKLMLRNIENIQGDEADLVICTVAYDKNSKINATYVGRPGGMNALNVAISRAKDKMIVIKTIKSADVAINQNISEDTRMFKDWLSFLELDELERKIISQKTTSEAKNNFIDPDDIDETTLSKEVFDEFNNLSKLNPRITYAKNFTIGTINIDLATFIDGKIYKCYLFDNFNYQNDYEKFVLFKDKLNFFRAKQYKIEVINKINWLKNKNQIIESYNLEIINNYIDNKLFEAKKIESNDDFSTELNDKENEFLEADFDNIEDINQNQIVSKEEFLEELTKEIKMIKEANEENPNGIN</sequence>
<comment type="similarity">
    <text evidence="1">Belongs to the DNA2/NAM7 helicase family.</text>
</comment>
<keyword evidence="3" id="KW-0378">Hydrolase</keyword>
<keyword evidence="5" id="KW-0067">ATP-binding</keyword>
<dbReference type="GO" id="GO:0005524">
    <property type="term" value="F:ATP binding"/>
    <property type="evidence" value="ECO:0007669"/>
    <property type="project" value="UniProtKB-KW"/>
</dbReference>
<dbReference type="InterPro" id="IPR018247">
    <property type="entry name" value="EF_Hand_1_Ca_BS"/>
</dbReference>
<dbReference type="Gene3D" id="3.40.50.300">
    <property type="entry name" value="P-loop containing nucleotide triphosphate hydrolases"/>
    <property type="match status" value="2"/>
</dbReference>
<dbReference type="Pfam" id="PF13087">
    <property type="entry name" value="AAA_12"/>
    <property type="match status" value="1"/>
</dbReference>
<proteinExistence type="inferred from homology"/>
<feature type="domain" description="DNA2/NAM7 helicase helicase" evidence="6">
    <location>
        <begin position="318"/>
        <end position="676"/>
    </location>
</feature>
<name>D4XV11_9BACT</name>
<evidence type="ECO:0000313" key="9">
    <source>
        <dbReference type="Proteomes" id="UP000004757"/>
    </source>
</evidence>
<evidence type="ECO:0000259" key="6">
    <source>
        <dbReference type="Pfam" id="PF13086"/>
    </source>
</evidence>
<dbReference type="InterPro" id="IPR041677">
    <property type="entry name" value="DNA2/NAM7_AAA_11"/>
</dbReference>
<evidence type="ECO:0000256" key="3">
    <source>
        <dbReference type="ARBA" id="ARBA00022801"/>
    </source>
</evidence>
<dbReference type="eggNOG" id="COG1198">
    <property type="taxonomic scope" value="Bacteria"/>
</dbReference>
<keyword evidence="4" id="KW-0347">Helicase</keyword>
<gene>
    <name evidence="8" type="ORF">MALL_0169</name>
</gene>
<dbReference type="RefSeq" id="WP_005683066.1">
    <property type="nucleotide sequence ID" value="NZ_ADNC01000002.1"/>
</dbReference>
<dbReference type="OrthoDB" id="9757917at2"/>
<dbReference type="PROSITE" id="PS00018">
    <property type="entry name" value="EF_HAND_1"/>
    <property type="match status" value="1"/>
</dbReference>
<dbReference type="GO" id="GO:0016787">
    <property type="term" value="F:hydrolase activity"/>
    <property type="evidence" value="ECO:0007669"/>
    <property type="project" value="UniProtKB-KW"/>
</dbReference>
<evidence type="ECO:0008006" key="10">
    <source>
        <dbReference type="Google" id="ProtNLM"/>
    </source>
</evidence>
<accession>D4XV11</accession>
<dbReference type="eggNOG" id="COG1112">
    <property type="taxonomic scope" value="Bacteria"/>
</dbReference>
<evidence type="ECO:0000259" key="7">
    <source>
        <dbReference type="Pfam" id="PF13087"/>
    </source>
</evidence>
<dbReference type="GO" id="GO:0043139">
    <property type="term" value="F:5'-3' DNA helicase activity"/>
    <property type="evidence" value="ECO:0007669"/>
    <property type="project" value="TreeGrafter"/>
</dbReference>
<dbReference type="InterPro" id="IPR050534">
    <property type="entry name" value="Coronavir_polyprotein_1ab"/>
</dbReference>
<evidence type="ECO:0000313" key="8">
    <source>
        <dbReference type="EMBL" id="EFF41796.1"/>
    </source>
</evidence>
<reference evidence="8 9" key="1">
    <citation type="submission" date="2010-03" db="EMBL/GenBank/DDBJ databases">
        <authorList>
            <person name="Glass J.I."/>
            <person name="Benders G.A."/>
            <person name="Durkin A.S."/>
            <person name="Farmerie W.G."/>
            <person name="Hlavinka K."/>
            <person name="Hostetler J."/>
            <person name="Jackson J."/>
            <person name="May M.A."/>
            <person name="Miller R.H."/>
            <person name="Paralanov V."/>
            <person name="Radune D."/>
            <person name="Szczypinski B."/>
            <person name="Brown D.R."/>
        </authorList>
    </citation>
    <scope>NUCLEOTIDE SEQUENCE [LARGE SCALE GENOMIC DNA]</scope>
    <source>
        <strain evidence="8 9">A21JP2</strain>
    </source>
</reference>
<evidence type="ECO:0000256" key="5">
    <source>
        <dbReference type="ARBA" id="ARBA00022840"/>
    </source>
</evidence>
<organism evidence="8 9">
    <name type="scientific">Mycoplasmopsis alligatoris A21JP2</name>
    <dbReference type="NCBI Taxonomy" id="747682"/>
    <lineage>
        <taxon>Bacteria</taxon>
        <taxon>Bacillati</taxon>
        <taxon>Mycoplasmatota</taxon>
        <taxon>Mycoplasmoidales</taxon>
        <taxon>Metamycoplasmataceae</taxon>
        <taxon>Mycoplasmopsis</taxon>
    </lineage>
</organism>